<evidence type="ECO:0000256" key="3">
    <source>
        <dbReference type="ARBA" id="ARBA00011738"/>
    </source>
</evidence>
<comment type="similarity">
    <text evidence="2">In the C-terminal section; belongs to the MurCDEF family.</text>
</comment>
<evidence type="ECO:0000256" key="1">
    <source>
        <dbReference type="ARBA" id="ARBA00003184"/>
    </source>
</evidence>
<dbReference type="InterPro" id="IPR011810">
    <property type="entry name" value="Cya_phycin_syn"/>
</dbReference>
<protein>
    <recommendedName>
        <fullName evidence="6">Cyanophycin synthetase</fullName>
        <ecNumber evidence="5">6.3.2.29</ecNumber>
        <ecNumber evidence="4">6.3.2.30</ecNumber>
    </recommendedName>
    <alternativeName>
        <fullName evidence="10">Cyanophycin synthase</fullName>
    </alternativeName>
</protein>
<dbReference type="OrthoDB" id="9813261at2"/>
<evidence type="ECO:0000256" key="2">
    <source>
        <dbReference type="ARBA" id="ARBA00009060"/>
    </source>
</evidence>
<keyword evidence="16" id="KW-1185">Reference proteome</keyword>
<comment type="caution">
    <text evidence="15">The sequence shown here is derived from an EMBL/GenBank/DDBJ whole genome shotgun (WGS) entry which is preliminary data.</text>
</comment>
<keyword evidence="8 13" id="KW-0547">Nucleotide-binding</keyword>
<evidence type="ECO:0000256" key="4">
    <source>
        <dbReference type="ARBA" id="ARBA00012968"/>
    </source>
</evidence>
<dbReference type="Gene3D" id="3.40.1190.10">
    <property type="entry name" value="Mur-like, catalytic domain"/>
    <property type="match status" value="1"/>
</dbReference>
<evidence type="ECO:0000256" key="13">
    <source>
        <dbReference type="PROSITE-ProRule" id="PRU00409"/>
    </source>
</evidence>
<dbReference type="InterPro" id="IPR004101">
    <property type="entry name" value="Mur_ligase_C"/>
</dbReference>
<dbReference type="Pfam" id="PF02222">
    <property type="entry name" value="ATP-grasp"/>
    <property type="match status" value="1"/>
</dbReference>
<feature type="domain" description="ATP-grasp" evidence="14">
    <location>
        <begin position="229"/>
        <end position="482"/>
    </location>
</feature>
<gene>
    <name evidence="15" type="primary">cphA</name>
    <name evidence="15" type="ORF">FNT36_10100</name>
</gene>
<evidence type="ECO:0000256" key="6">
    <source>
        <dbReference type="ARBA" id="ARBA00022036"/>
    </source>
</evidence>
<dbReference type="SUPFAM" id="SSF53623">
    <property type="entry name" value="MurD-like peptide ligases, catalytic domain"/>
    <property type="match status" value="1"/>
</dbReference>
<dbReference type="PROSITE" id="PS01011">
    <property type="entry name" value="FOLYLPOLYGLU_SYNT_1"/>
    <property type="match status" value="1"/>
</dbReference>
<dbReference type="GO" id="GO:0046872">
    <property type="term" value="F:metal ion binding"/>
    <property type="evidence" value="ECO:0007669"/>
    <property type="project" value="InterPro"/>
</dbReference>
<evidence type="ECO:0000259" key="14">
    <source>
        <dbReference type="PROSITE" id="PS50975"/>
    </source>
</evidence>
<dbReference type="SUPFAM" id="SSF53244">
    <property type="entry name" value="MurD-like peptide ligases, peptide-binding domain"/>
    <property type="match status" value="1"/>
</dbReference>
<evidence type="ECO:0000256" key="5">
    <source>
        <dbReference type="ARBA" id="ARBA00013005"/>
    </source>
</evidence>
<keyword evidence="9 13" id="KW-0067">ATP-binding</keyword>
<dbReference type="PANTHER" id="PTHR23135:SF18">
    <property type="entry name" value="CYANOPHYCIN SYNTHETASE"/>
    <property type="match status" value="1"/>
</dbReference>
<dbReference type="GO" id="GO:0071160">
    <property type="term" value="F:cyanophycin synthetase activity (L-aspartate-adding)"/>
    <property type="evidence" value="ECO:0007669"/>
    <property type="project" value="UniProtKB-EC"/>
</dbReference>
<dbReference type="Pfam" id="PF02875">
    <property type="entry name" value="Mur_ligase_C"/>
    <property type="match status" value="1"/>
</dbReference>
<dbReference type="InterPro" id="IPR036565">
    <property type="entry name" value="Mur-like_cat_sf"/>
</dbReference>
<dbReference type="EC" id="6.3.2.29" evidence="5"/>
<evidence type="ECO:0000256" key="9">
    <source>
        <dbReference type="ARBA" id="ARBA00022840"/>
    </source>
</evidence>
<dbReference type="NCBIfam" id="NF010623">
    <property type="entry name" value="PRK14016.1"/>
    <property type="match status" value="1"/>
</dbReference>
<dbReference type="GO" id="GO:0004326">
    <property type="term" value="F:tetrahydrofolylpolyglutamate synthase activity"/>
    <property type="evidence" value="ECO:0007669"/>
    <property type="project" value="InterPro"/>
</dbReference>
<evidence type="ECO:0000256" key="10">
    <source>
        <dbReference type="ARBA" id="ARBA00031353"/>
    </source>
</evidence>
<dbReference type="InterPro" id="IPR003135">
    <property type="entry name" value="ATP-grasp_carboxylate-amine"/>
</dbReference>
<comment type="catalytic activity">
    <reaction evidence="12">
        <text>[L-4-(L-arginin-2-N-yl)aspartate](n) + L-aspartate + ATP = [L-4-(L-arginin-2-N-yl)aspartate](n)-L-aspartate + ADP + phosphate + H(+)</text>
        <dbReference type="Rhea" id="RHEA:13277"/>
        <dbReference type="Rhea" id="RHEA-COMP:13728"/>
        <dbReference type="Rhea" id="RHEA-COMP:13733"/>
        <dbReference type="ChEBI" id="CHEBI:15378"/>
        <dbReference type="ChEBI" id="CHEBI:29991"/>
        <dbReference type="ChEBI" id="CHEBI:30616"/>
        <dbReference type="ChEBI" id="CHEBI:43474"/>
        <dbReference type="ChEBI" id="CHEBI:137986"/>
        <dbReference type="ChEBI" id="CHEBI:137990"/>
        <dbReference type="ChEBI" id="CHEBI:456216"/>
        <dbReference type="EC" id="6.3.2.29"/>
    </reaction>
</comment>
<comment type="catalytic activity">
    <reaction evidence="11">
        <text>[L-4-(L-arginin-2-N-yl)aspartate](n)-L-aspartate + L-arginine + ATP = [L-4-(L-arginin-2-N-yl)aspartate](n+1) + ADP + phosphate + H(+)</text>
        <dbReference type="Rhea" id="RHEA:23888"/>
        <dbReference type="Rhea" id="RHEA-COMP:13732"/>
        <dbReference type="Rhea" id="RHEA-COMP:13733"/>
        <dbReference type="ChEBI" id="CHEBI:15378"/>
        <dbReference type="ChEBI" id="CHEBI:30616"/>
        <dbReference type="ChEBI" id="CHEBI:32682"/>
        <dbReference type="ChEBI" id="CHEBI:43474"/>
        <dbReference type="ChEBI" id="CHEBI:137986"/>
        <dbReference type="ChEBI" id="CHEBI:137990"/>
        <dbReference type="ChEBI" id="CHEBI:456216"/>
        <dbReference type="EC" id="6.3.2.30"/>
    </reaction>
</comment>
<dbReference type="Pfam" id="PF08245">
    <property type="entry name" value="Mur_ligase_M"/>
    <property type="match status" value="1"/>
</dbReference>
<keyword evidence="7 15" id="KW-0436">Ligase</keyword>
<comment type="function">
    <text evidence="1">Catalyzes the ATP-dependent polymerization of arginine and aspartate to multi-L-arginyl-poly-L-aspartic acid (cyanophycin; a water-insoluble reserve polymer).</text>
</comment>
<dbReference type="SUPFAM" id="SSF56059">
    <property type="entry name" value="Glutathione synthetase ATP-binding domain-like"/>
    <property type="match status" value="1"/>
</dbReference>
<proteinExistence type="inferred from homology"/>
<dbReference type="InterPro" id="IPR044019">
    <property type="entry name" value="Cyanophycin_syn_N"/>
</dbReference>
<dbReference type="Gene3D" id="3.30.470.20">
    <property type="entry name" value="ATP-grasp fold, B domain"/>
    <property type="match status" value="2"/>
</dbReference>
<evidence type="ECO:0000256" key="11">
    <source>
        <dbReference type="ARBA" id="ARBA00048094"/>
    </source>
</evidence>
<dbReference type="InterPro" id="IPR018109">
    <property type="entry name" value="Folylpolyglutamate_synth_CS"/>
</dbReference>
<dbReference type="Gene3D" id="3.90.190.20">
    <property type="entry name" value="Mur ligase, C-terminal domain"/>
    <property type="match status" value="1"/>
</dbReference>
<dbReference type="GO" id="GO:0005524">
    <property type="term" value="F:ATP binding"/>
    <property type="evidence" value="ECO:0007669"/>
    <property type="project" value="UniProtKB-UniRule"/>
</dbReference>
<dbReference type="NCBIfam" id="TIGR02068">
    <property type="entry name" value="cya_phycin_syn"/>
    <property type="match status" value="1"/>
</dbReference>
<evidence type="ECO:0000256" key="12">
    <source>
        <dbReference type="ARBA" id="ARBA00048425"/>
    </source>
</evidence>
<dbReference type="EMBL" id="VMRJ01000002">
    <property type="protein sequence ID" value="TVT41766.1"/>
    <property type="molecule type" value="Genomic_DNA"/>
</dbReference>
<reference evidence="15 16" key="1">
    <citation type="submission" date="2019-07" db="EMBL/GenBank/DDBJ databases">
        <title>Hymenobacter sp. straun FUR1 Genome sequencing and assembly.</title>
        <authorList>
            <person name="Chhetri G."/>
        </authorList>
    </citation>
    <scope>NUCLEOTIDE SEQUENCE [LARGE SCALE GENOMIC DNA]</scope>
    <source>
        <strain evidence="15 16">Fur1</strain>
    </source>
</reference>
<dbReference type="Pfam" id="PF18921">
    <property type="entry name" value="Cyanophycin_syn"/>
    <property type="match status" value="1"/>
</dbReference>
<organism evidence="15 16">
    <name type="scientific">Hymenobacter setariae</name>
    <dbReference type="NCBI Taxonomy" id="2594794"/>
    <lineage>
        <taxon>Bacteria</taxon>
        <taxon>Pseudomonadati</taxon>
        <taxon>Bacteroidota</taxon>
        <taxon>Cytophagia</taxon>
        <taxon>Cytophagales</taxon>
        <taxon>Hymenobacteraceae</taxon>
        <taxon>Hymenobacter</taxon>
    </lineage>
</organism>
<evidence type="ECO:0000256" key="8">
    <source>
        <dbReference type="ARBA" id="ARBA00022741"/>
    </source>
</evidence>
<dbReference type="Proteomes" id="UP000317624">
    <property type="component" value="Unassembled WGS sequence"/>
</dbReference>
<dbReference type="RefSeq" id="WP_144847055.1">
    <property type="nucleotide sequence ID" value="NZ_VMRJ01000002.1"/>
</dbReference>
<evidence type="ECO:0000256" key="7">
    <source>
        <dbReference type="ARBA" id="ARBA00022598"/>
    </source>
</evidence>
<dbReference type="InterPro" id="IPR011761">
    <property type="entry name" value="ATP-grasp"/>
</dbReference>
<evidence type="ECO:0000313" key="16">
    <source>
        <dbReference type="Proteomes" id="UP000317624"/>
    </source>
</evidence>
<dbReference type="InterPro" id="IPR036615">
    <property type="entry name" value="Mur_ligase_C_dom_sf"/>
</dbReference>
<dbReference type="GO" id="GO:0071161">
    <property type="term" value="F:cyanophycin synthetase activity (L-arginine-adding)"/>
    <property type="evidence" value="ECO:0007669"/>
    <property type="project" value="UniProtKB-EC"/>
</dbReference>
<name>A0A558BZ19_9BACT</name>
<sequence length="888" mass="96629">MKIIDLRTMRGPSYWSVKHFRLIVCKVDLGELAGEWSNTLDGFAERLTALLPQLGQPHAPGRHSSKQLAKHPPLTQEQLADGEPLGHVIQHVALELQRQAGMPVFWGKSYPAREDGVEYVVFAYQEERAGRYAAQAAVELVEAVAKGEAFDLKPVIDELHDIREEEFFGPSTWSIVAEAASRNIPYIQLKNSNIIQLGYGVNQRRIWATTTNLTSHASVEVAGNKNRTKAMLADGGVPVPRGTTVYSEDGLRDAIEELGFPIVTKPLDGNHGKGATIRITNWEDAVEGLKAAKAYSRAVIVEQYVQGDDYRLLVVNGKLIAAAKRTPAAVTGDGERTIQQLIDKVNEDPRRGVGHEKVLTSIKADQHTLDILKGKELTLESVLPAGETLYLKSTANISTGGTATDVTDLIHPYNLLLAERVAGIIGLDICGIDLLTSDIAIPLNETRGAVIEVNAAPGFRMHIAPTDGLPRNVAAPVIDMLFPAGSTARIPIIAITGTNGKTTTTRLIAHLVASTGYKVGFTTTDGIYIQGVQLQKGDCTGGQSAEFVLRDPTVNYAVLETARGGMLRSGLGFHSCDIAVVTNVAADHLGLRDIYTVEEMAAVKSVVPRTVPKHGWAVLNADDDLVYDMGRTLDCKVAYFSMNENNPRIQEHVEAGGVAAVYEEGYVTIYKNSYKLRIDRAMEFPVTLGGRATFNIENALAAALAGYLAGFDKDAIKTAFRTFVPSATKTPGRMNSYKFPRFEVIVDYAHNTAGITRFAEFMEATPATRKIGVVSGLGDRRDEDTLGFARVAGRIFDEIVLRQDRDLRGKSAEFLQEIMTRGLRLDKPEVPITYIENEMDAIDHVLATAPEGSVVVLLTENIAGTLKKLDEFEANLGKDAGTALSYQI</sequence>
<dbReference type="EC" id="6.3.2.30" evidence="4"/>
<dbReference type="AlphaFoldDB" id="A0A558BZ19"/>
<comment type="subunit">
    <text evidence="3">Homodimer.</text>
</comment>
<dbReference type="InterPro" id="IPR013221">
    <property type="entry name" value="Mur_ligase_cen"/>
</dbReference>
<accession>A0A558BZ19</accession>
<dbReference type="PANTHER" id="PTHR23135">
    <property type="entry name" value="MUR LIGASE FAMILY MEMBER"/>
    <property type="match status" value="1"/>
</dbReference>
<dbReference type="PROSITE" id="PS50975">
    <property type="entry name" value="ATP_GRASP"/>
    <property type="match status" value="1"/>
</dbReference>
<evidence type="ECO:0000313" key="15">
    <source>
        <dbReference type="EMBL" id="TVT41766.1"/>
    </source>
</evidence>